<dbReference type="InterPro" id="IPR050766">
    <property type="entry name" value="Bact_Lucif_Oxidored"/>
</dbReference>
<dbReference type="Pfam" id="PF00296">
    <property type="entry name" value="Bac_luciferase"/>
    <property type="match status" value="1"/>
</dbReference>
<dbReference type="AlphaFoldDB" id="A0A0D8BGK9"/>
<dbReference type="InterPro" id="IPR011251">
    <property type="entry name" value="Luciferase-like_dom"/>
</dbReference>
<accession>A0A0D8BGK9</accession>
<evidence type="ECO:0000313" key="6">
    <source>
        <dbReference type="Proteomes" id="UP000032545"/>
    </source>
</evidence>
<dbReference type="Proteomes" id="UP000032545">
    <property type="component" value="Unassembled WGS sequence"/>
</dbReference>
<dbReference type="PANTHER" id="PTHR30137">
    <property type="entry name" value="LUCIFERASE-LIKE MONOOXYGENASE"/>
    <property type="match status" value="1"/>
</dbReference>
<reference evidence="6" key="1">
    <citation type="submission" date="2015-02" db="EMBL/GenBank/DDBJ databases">
        <title>Draft Genome of Frankia sp. CpI1-S.</title>
        <authorList>
            <person name="Oshone R.T."/>
            <person name="Ngom M."/>
            <person name="Ghodhbane-Gtari F."/>
            <person name="Gtari M."/>
            <person name="Morris K."/>
            <person name="Thomas K."/>
            <person name="Sen A."/>
            <person name="Tisa L.S."/>
        </authorList>
    </citation>
    <scope>NUCLEOTIDE SEQUENCE [LARGE SCALE GENOMIC DNA]</scope>
    <source>
        <strain evidence="6">CpI1-S</strain>
    </source>
</reference>
<feature type="region of interest" description="Disordered" evidence="3">
    <location>
        <begin position="357"/>
        <end position="377"/>
    </location>
</feature>
<evidence type="ECO:0000256" key="2">
    <source>
        <dbReference type="ARBA" id="ARBA00023033"/>
    </source>
</evidence>
<organism evidence="5 6">
    <name type="scientific">Frankia torreyi</name>
    <dbReference type="NCBI Taxonomy" id="1856"/>
    <lineage>
        <taxon>Bacteria</taxon>
        <taxon>Bacillati</taxon>
        <taxon>Actinomycetota</taxon>
        <taxon>Actinomycetes</taxon>
        <taxon>Frankiales</taxon>
        <taxon>Frankiaceae</taxon>
        <taxon>Frankia</taxon>
    </lineage>
</organism>
<dbReference type="Gene3D" id="3.20.20.30">
    <property type="entry name" value="Luciferase-like domain"/>
    <property type="match status" value="1"/>
</dbReference>
<dbReference type="SUPFAM" id="SSF51679">
    <property type="entry name" value="Bacterial luciferase-like"/>
    <property type="match status" value="1"/>
</dbReference>
<sequence>MKFLASTLAARDSGPAVTMTTPASTTARSSPAAEYERERLRALVDLAAWAEGVGYDAFGVGERHNPAFLSSAPAVLLAHIAARTSRIRLVTTVAVLSLADPVRAAEEYATLDHLSDGRLDLIIGKGNDPVSPGMFGVDAAELWDRLAENYELFRRLWREENVTWTGRFRPPLHGATTRPRPLQQPAPRVWHGSASSERSTDLAARWGDPLYSANGFRRTDHYLALVQRYRDRLAHHGHDPAATPLALGVHSPIITDRSQDALALARPAFAAFRDLPVARQNHFPFDSLEDFIDNGSALVGTADQITEKLLDLHRRFGNQVLGVGVEGFFLTDPATTRAHLERFFAEVAPTLRAELPAPVWAPDPPERQGRGAARPAH</sequence>
<dbReference type="GO" id="GO:0005829">
    <property type="term" value="C:cytosol"/>
    <property type="evidence" value="ECO:0007669"/>
    <property type="project" value="TreeGrafter"/>
</dbReference>
<proteinExistence type="predicted"/>
<keyword evidence="2" id="KW-0503">Monooxygenase</keyword>
<dbReference type="InterPro" id="IPR036661">
    <property type="entry name" value="Luciferase-like_sf"/>
</dbReference>
<name>A0A0D8BGK9_9ACTN</name>
<evidence type="ECO:0000256" key="3">
    <source>
        <dbReference type="SAM" id="MobiDB-lite"/>
    </source>
</evidence>
<gene>
    <name evidence="5" type="ORF">FF36_03107</name>
</gene>
<dbReference type="GO" id="GO:0016705">
    <property type="term" value="F:oxidoreductase activity, acting on paired donors, with incorporation or reduction of molecular oxygen"/>
    <property type="evidence" value="ECO:0007669"/>
    <property type="project" value="InterPro"/>
</dbReference>
<dbReference type="PATRIC" id="fig|1502723.3.peg.2503"/>
<feature type="region of interest" description="Disordered" evidence="3">
    <location>
        <begin position="170"/>
        <end position="194"/>
    </location>
</feature>
<evidence type="ECO:0000259" key="4">
    <source>
        <dbReference type="Pfam" id="PF00296"/>
    </source>
</evidence>
<reference evidence="5 6" key="2">
    <citation type="journal article" date="2016" name="Genome Announc.">
        <title>Permanent Draft Genome Sequences for Two Variants of Frankia sp. Strain CpI1, the First Frankia Strain Isolated from Root Nodules of Comptonia peregrina.</title>
        <authorList>
            <person name="Oshone R."/>
            <person name="Hurst S.G.IV."/>
            <person name="Abebe-Akele F."/>
            <person name="Simpson S."/>
            <person name="Morris K."/>
            <person name="Thomas W.K."/>
            <person name="Tisa L.S."/>
        </authorList>
    </citation>
    <scope>NUCLEOTIDE SEQUENCE [LARGE SCALE GENOMIC DNA]</scope>
    <source>
        <strain evidence="6">CpI1-S</strain>
    </source>
</reference>
<keyword evidence="1" id="KW-0560">Oxidoreductase</keyword>
<protein>
    <submittedName>
        <fullName evidence="5">Flavin-dependent oxidoreductase, methylene-tetrahydromethanopterin reductase</fullName>
    </submittedName>
</protein>
<dbReference type="PANTHER" id="PTHR30137:SF8">
    <property type="entry name" value="BLR5498 PROTEIN"/>
    <property type="match status" value="1"/>
</dbReference>
<keyword evidence="6" id="KW-1185">Reference proteome</keyword>
<dbReference type="GO" id="GO:0004497">
    <property type="term" value="F:monooxygenase activity"/>
    <property type="evidence" value="ECO:0007669"/>
    <property type="project" value="UniProtKB-KW"/>
</dbReference>
<dbReference type="EMBL" id="JYFN01000022">
    <property type="protein sequence ID" value="KJE22577.1"/>
    <property type="molecule type" value="Genomic_DNA"/>
</dbReference>
<evidence type="ECO:0000313" key="5">
    <source>
        <dbReference type="EMBL" id="KJE22577.1"/>
    </source>
</evidence>
<comment type="caution">
    <text evidence="5">The sequence shown here is derived from an EMBL/GenBank/DDBJ whole genome shotgun (WGS) entry which is preliminary data.</text>
</comment>
<evidence type="ECO:0000256" key="1">
    <source>
        <dbReference type="ARBA" id="ARBA00023002"/>
    </source>
</evidence>
<feature type="domain" description="Luciferase-like" evidence="4">
    <location>
        <begin position="25"/>
        <end position="316"/>
    </location>
</feature>